<proteinExistence type="inferred from homology"/>
<evidence type="ECO:0000259" key="8">
    <source>
        <dbReference type="Pfam" id="PF04239"/>
    </source>
</evidence>
<comment type="caution">
    <text evidence="9">The sequence shown here is derived from an EMBL/GenBank/DDBJ whole genome shotgun (WGS) entry which is preliminary data.</text>
</comment>
<dbReference type="Pfam" id="PF07870">
    <property type="entry name" value="DUF1657"/>
    <property type="match status" value="1"/>
</dbReference>
<evidence type="ECO:0000256" key="3">
    <source>
        <dbReference type="ARBA" id="ARBA00022475"/>
    </source>
</evidence>
<evidence type="ECO:0000256" key="5">
    <source>
        <dbReference type="ARBA" id="ARBA00022989"/>
    </source>
</evidence>
<dbReference type="AlphaFoldDB" id="A0A2S7N0N1"/>
<protein>
    <recommendedName>
        <fullName evidence="8">YetF C-terminal domain-containing protein</fullName>
    </recommendedName>
</protein>
<feature type="transmembrane region" description="Helical" evidence="7">
    <location>
        <begin position="59"/>
        <end position="79"/>
    </location>
</feature>
<dbReference type="Gene3D" id="3.30.240.20">
    <property type="entry name" value="bsu07140 like domains"/>
    <property type="match status" value="2"/>
</dbReference>
<feature type="domain" description="YetF C-terminal" evidence="8">
    <location>
        <begin position="81"/>
        <end position="215"/>
    </location>
</feature>
<keyword evidence="10" id="KW-1185">Reference proteome</keyword>
<keyword evidence="5 7" id="KW-1133">Transmembrane helix</keyword>
<evidence type="ECO:0000256" key="6">
    <source>
        <dbReference type="ARBA" id="ARBA00023136"/>
    </source>
</evidence>
<comment type="subcellular location">
    <subcellularLocation>
        <location evidence="1">Cell membrane</location>
        <topology evidence="1">Multi-pass membrane protein</topology>
    </subcellularLocation>
</comment>
<dbReference type="InterPro" id="IPR023090">
    <property type="entry name" value="UPF0702_alpha/beta_dom_sf"/>
</dbReference>
<comment type="similarity">
    <text evidence="2">Belongs to the UPF0702 family.</text>
</comment>
<evidence type="ECO:0000256" key="2">
    <source>
        <dbReference type="ARBA" id="ARBA00006448"/>
    </source>
</evidence>
<dbReference type="Proteomes" id="UP000239663">
    <property type="component" value="Unassembled WGS sequence"/>
</dbReference>
<reference evidence="9 10" key="1">
    <citation type="submission" date="2017-12" db="EMBL/GenBank/DDBJ databases">
        <title>Taxonomic description and draft genome of Pradoshia cofamensis Gen. nov., sp. nov., a thermotolerant bacillale isolated from anterior gut of earthworm Eisenia fetida.</title>
        <authorList>
            <person name="Saha T."/>
            <person name="Chakraborty R."/>
        </authorList>
    </citation>
    <scope>NUCLEOTIDE SEQUENCE [LARGE SCALE GENOMIC DNA]</scope>
    <source>
        <strain evidence="9 10">EAG3</strain>
    </source>
</reference>
<name>A0A2S7N0N1_9BACI</name>
<sequence length="287" mass="32367">MPDWIHVVIRAALFMIVLFIITKILGKKQMAQLSMFEYVTGITIGNIGAELVINLREKVHLGVIAMVATAAIPFASSFITMKSKTLRNILDGRGKAFIKNGKVLEENIRREKVTIDEFLEMLRREGVFDLDEVEYACLEANGTLSVLLKKENRPLTPKDLGIYSPPEEEAHTIIMDGIILDDALDLAGKSRIWLRKQLENQGVSNEKEVFIGQVNASGQLKIDLYNDQAQARNSGDKKLLLASMHKCFADLEWFALVETEEETKQLHRQNGERMKQAIDKVSALLQK</sequence>
<feature type="transmembrane region" description="Helical" evidence="7">
    <location>
        <begin position="6"/>
        <end position="26"/>
    </location>
</feature>
<keyword evidence="6 7" id="KW-0472">Membrane</keyword>
<dbReference type="Pfam" id="PF04239">
    <property type="entry name" value="DUF421"/>
    <property type="match status" value="1"/>
</dbReference>
<evidence type="ECO:0000256" key="4">
    <source>
        <dbReference type="ARBA" id="ARBA00022692"/>
    </source>
</evidence>
<dbReference type="PANTHER" id="PTHR34582">
    <property type="entry name" value="UPF0702 TRANSMEMBRANE PROTEIN YCAP"/>
    <property type="match status" value="1"/>
</dbReference>
<accession>A0A2S7N0N1</accession>
<gene>
    <name evidence="9" type="ORF">CYL18_09870</name>
</gene>
<evidence type="ECO:0000256" key="1">
    <source>
        <dbReference type="ARBA" id="ARBA00004651"/>
    </source>
</evidence>
<dbReference type="OrthoDB" id="9778331at2"/>
<keyword evidence="4 7" id="KW-0812">Transmembrane</keyword>
<dbReference type="PANTHER" id="PTHR34582:SF7">
    <property type="entry name" value="UPF0702 TRANSMEMBRANE PROTEIN YDFS"/>
    <property type="match status" value="1"/>
</dbReference>
<dbReference type="GO" id="GO:0005886">
    <property type="term" value="C:plasma membrane"/>
    <property type="evidence" value="ECO:0007669"/>
    <property type="project" value="UniProtKB-SubCell"/>
</dbReference>
<evidence type="ECO:0000313" key="9">
    <source>
        <dbReference type="EMBL" id="PQD95576.1"/>
    </source>
</evidence>
<evidence type="ECO:0000313" key="10">
    <source>
        <dbReference type="Proteomes" id="UP000239663"/>
    </source>
</evidence>
<dbReference type="RefSeq" id="WP_104849330.1">
    <property type="nucleotide sequence ID" value="NZ_PKOZ01000004.1"/>
</dbReference>
<dbReference type="InterPro" id="IPR012452">
    <property type="entry name" value="DUF1657"/>
</dbReference>
<organism evidence="9 10">
    <name type="scientific">Pradoshia eiseniae</name>
    <dbReference type="NCBI Taxonomy" id="2064768"/>
    <lineage>
        <taxon>Bacteria</taxon>
        <taxon>Bacillati</taxon>
        <taxon>Bacillota</taxon>
        <taxon>Bacilli</taxon>
        <taxon>Bacillales</taxon>
        <taxon>Bacillaceae</taxon>
        <taxon>Pradoshia</taxon>
    </lineage>
</organism>
<dbReference type="InterPro" id="IPR007353">
    <property type="entry name" value="DUF421"/>
</dbReference>
<evidence type="ECO:0000256" key="7">
    <source>
        <dbReference type="SAM" id="Phobius"/>
    </source>
</evidence>
<keyword evidence="3" id="KW-1003">Cell membrane</keyword>
<dbReference type="EMBL" id="PKOZ01000004">
    <property type="protein sequence ID" value="PQD95576.1"/>
    <property type="molecule type" value="Genomic_DNA"/>
</dbReference>